<evidence type="ECO:0000256" key="3">
    <source>
        <dbReference type="ARBA" id="ARBA00022801"/>
    </source>
</evidence>
<dbReference type="PROSITE" id="PS51257">
    <property type="entry name" value="PROKAR_LIPOPROTEIN"/>
    <property type="match status" value="1"/>
</dbReference>
<dbReference type="Pfam" id="PF05576">
    <property type="entry name" value="Peptidase_S37"/>
    <property type="match status" value="1"/>
</dbReference>
<dbReference type="InterPro" id="IPR029058">
    <property type="entry name" value="AB_hydrolase_fold"/>
</dbReference>
<feature type="region of interest" description="Disordered" evidence="4">
    <location>
        <begin position="29"/>
        <end position="124"/>
    </location>
</feature>
<protein>
    <recommendedName>
        <fullName evidence="8">Tripeptidyl aminopeptidase</fullName>
    </recommendedName>
</protein>
<feature type="compositionally biased region" description="Gly residues" evidence="4">
    <location>
        <begin position="31"/>
        <end position="119"/>
    </location>
</feature>
<dbReference type="PANTHER" id="PTHR11010">
    <property type="entry name" value="PROTEASE S28 PRO-X CARBOXYPEPTIDASE-RELATED"/>
    <property type="match status" value="1"/>
</dbReference>
<dbReference type="PANTHER" id="PTHR11010:SF38">
    <property type="entry name" value="LYSOSOMAL PRO-X CARBOXYPEPTIDASE"/>
    <property type="match status" value="1"/>
</dbReference>
<proteinExistence type="predicted"/>
<feature type="signal peptide" evidence="5">
    <location>
        <begin position="1"/>
        <end position="20"/>
    </location>
</feature>
<keyword evidence="2 5" id="KW-0732">Signal</keyword>
<dbReference type="GO" id="GO:0008239">
    <property type="term" value="F:dipeptidyl-peptidase activity"/>
    <property type="evidence" value="ECO:0007669"/>
    <property type="project" value="TreeGrafter"/>
</dbReference>
<evidence type="ECO:0000256" key="2">
    <source>
        <dbReference type="ARBA" id="ARBA00022729"/>
    </source>
</evidence>
<feature type="chain" id="PRO_5020298080" description="Tripeptidyl aminopeptidase" evidence="5">
    <location>
        <begin position="21"/>
        <end position="554"/>
    </location>
</feature>
<sequence length="554" mass="58136">MSTRYLILLAFTSVTSLLVACGGDSGADPQAGGGGGAGGADPQAGGGGGAGGADPQAGGGGGAGGADPQAEGGGGAGGADPQAEGGGGAGGADPQAGGGGGAGGADPQAAGGGGAGGADPHGSDDILEQLQSVEGLTVEELDSELPGYRYFVMEIDQPADHDDPDGARFRQRLVLHHRDPAAPVVIATEGYNLWPEYQWLDEPTELLAGNQIRVEHRFFTPSRPEPADWSQLTIEQAAADIHHVIASLRPFYEGKWISTGGSKGGMASVYHRRFYPDDVDGTVAYVTPHSMGNPDPRYLEFLAERGDAACQGALRQFQREVLLRRPAMLARMEADAAAEGFSYDLLGIERVLETAVVDSVFALWQYMDATLCDAVPTAASDDEDVWAFLDTVSQPSFYSDPSLVVYEPYYWQAAVQLGYPAIATDHLADLLVYPDADTAASFIIPGPGKTPVFDPGAMPDISAWLTAEGERLMFIYGENDPYTAAAFDVGEARDSHRFVVPRGNHLSSLGDLSPPERDVAVGALASWAGVSPIDVDRARAPRMLLRGHRWILRR</sequence>
<evidence type="ECO:0000256" key="1">
    <source>
        <dbReference type="ARBA" id="ARBA00022670"/>
    </source>
</evidence>
<evidence type="ECO:0000313" key="6">
    <source>
        <dbReference type="EMBL" id="AUX29954.1"/>
    </source>
</evidence>
<reference evidence="6 7" key="1">
    <citation type="submission" date="2015-09" db="EMBL/GenBank/DDBJ databases">
        <title>Sorangium comparison.</title>
        <authorList>
            <person name="Zaburannyi N."/>
            <person name="Bunk B."/>
            <person name="Overmann J."/>
            <person name="Mueller R."/>
        </authorList>
    </citation>
    <scope>NUCLEOTIDE SEQUENCE [LARGE SCALE GENOMIC DNA]</scope>
    <source>
        <strain evidence="6 7">So ce836</strain>
    </source>
</reference>
<dbReference type="RefSeq" id="WP_129574025.1">
    <property type="nucleotide sequence ID" value="NZ_CP012672.1"/>
</dbReference>
<keyword evidence="3" id="KW-0378">Hydrolase</keyword>
<evidence type="ECO:0008006" key="8">
    <source>
        <dbReference type="Google" id="ProtNLM"/>
    </source>
</evidence>
<evidence type="ECO:0000256" key="4">
    <source>
        <dbReference type="SAM" id="MobiDB-lite"/>
    </source>
</evidence>
<accession>A0A4P2QJ24</accession>
<gene>
    <name evidence="6" type="ORF">SOCE836_020490</name>
</gene>
<dbReference type="SUPFAM" id="SSF53474">
    <property type="entry name" value="alpha/beta-Hydrolases"/>
    <property type="match status" value="1"/>
</dbReference>
<dbReference type="AlphaFoldDB" id="A0A4P2QJ24"/>
<evidence type="ECO:0000313" key="7">
    <source>
        <dbReference type="Proteomes" id="UP000295497"/>
    </source>
</evidence>
<dbReference type="EMBL" id="CP012672">
    <property type="protein sequence ID" value="AUX29954.1"/>
    <property type="molecule type" value="Genomic_DNA"/>
</dbReference>
<name>A0A4P2QJ24_SORCE</name>
<keyword evidence="1" id="KW-0645">Protease</keyword>
<organism evidence="6 7">
    <name type="scientific">Sorangium cellulosum</name>
    <name type="common">Polyangium cellulosum</name>
    <dbReference type="NCBI Taxonomy" id="56"/>
    <lineage>
        <taxon>Bacteria</taxon>
        <taxon>Pseudomonadati</taxon>
        <taxon>Myxococcota</taxon>
        <taxon>Polyangia</taxon>
        <taxon>Polyangiales</taxon>
        <taxon>Polyangiaceae</taxon>
        <taxon>Sorangium</taxon>
    </lineage>
</organism>
<dbReference type="Proteomes" id="UP000295497">
    <property type="component" value="Chromosome"/>
</dbReference>
<dbReference type="GO" id="GO:0006508">
    <property type="term" value="P:proteolysis"/>
    <property type="evidence" value="ECO:0007669"/>
    <property type="project" value="UniProtKB-KW"/>
</dbReference>
<evidence type="ECO:0000256" key="5">
    <source>
        <dbReference type="SAM" id="SignalP"/>
    </source>
</evidence>
<dbReference type="InterPro" id="IPR008761">
    <property type="entry name" value="Peptidase_S37"/>
</dbReference>
<dbReference type="Gene3D" id="3.40.50.1820">
    <property type="entry name" value="alpha/beta hydrolase"/>
    <property type="match status" value="1"/>
</dbReference>